<name>A0ABR1F1J3_9ASCO</name>
<dbReference type="InterPro" id="IPR002347">
    <property type="entry name" value="SDR_fam"/>
</dbReference>
<dbReference type="PANTHER" id="PTHR43008:SF14">
    <property type="entry name" value="DEHYDROGENASE ARBD, PUTATIVE-RELATED"/>
    <property type="match status" value="1"/>
</dbReference>
<dbReference type="PROSITE" id="PS00061">
    <property type="entry name" value="ADH_SHORT"/>
    <property type="match status" value="1"/>
</dbReference>
<dbReference type="Gene3D" id="3.40.50.720">
    <property type="entry name" value="NAD(P)-binding Rossmann-like Domain"/>
    <property type="match status" value="1"/>
</dbReference>
<keyword evidence="3" id="KW-0560">Oxidoreductase</keyword>
<feature type="region of interest" description="Disordered" evidence="4">
    <location>
        <begin position="1"/>
        <end position="23"/>
    </location>
</feature>
<dbReference type="PRINTS" id="PR00080">
    <property type="entry name" value="SDRFAMILY"/>
</dbReference>
<evidence type="ECO:0000313" key="6">
    <source>
        <dbReference type="Proteomes" id="UP001498771"/>
    </source>
</evidence>
<evidence type="ECO:0000256" key="1">
    <source>
        <dbReference type="ARBA" id="ARBA00006484"/>
    </source>
</evidence>
<keyword evidence="2" id="KW-0521">NADP</keyword>
<comment type="similarity">
    <text evidence="1">Belongs to the short-chain dehydrogenases/reductases (SDR) family.</text>
</comment>
<dbReference type="RefSeq" id="XP_064766743.1">
    <property type="nucleotide sequence ID" value="XM_064913180.1"/>
</dbReference>
<dbReference type="EMBL" id="JBBJBU010000010">
    <property type="protein sequence ID" value="KAK7203710.1"/>
    <property type="molecule type" value="Genomic_DNA"/>
</dbReference>
<dbReference type="Pfam" id="PF13561">
    <property type="entry name" value="adh_short_C2"/>
    <property type="match status" value="1"/>
</dbReference>
<reference evidence="5 6" key="1">
    <citation type="submission" date="2024-03" db="EMBL/GenBank/DDBJ databases">
        <title>Genome-scale model development and genomic sequencing of the oleaginous clade Lipomyces.</title>
        <authorList>
            <consortium name="Lawrence Berkeley National Laboratory"/>
            <person name="Czajka J.J."/>
            <person name="Han Y."/>
            <person name="Kim J."/>
            <person name="Mondo S.J."/>
            <person name="Hofstad B.A."/>
            <person name="Robles A."/>
            <person name="Haridas S."/>
            <person name="Riley R."/>
            <person name="LaButti K."/>
            <person name="Pangilinan J."/>
            <person name="Andreopoulos W."/>
            <person name="Lipzen A."/>
            <person name="Yan J."/>
            <person name="Wang M."/>
            <person name="Ng V."/>
            <person name="Grigoriev I.V."/>
            <person name="Spatafora J.W."/>
            <person name="Magnuson J.K."/>
            <person name="Baker S.E."/>
            <person name="Pomraning K.R."/>
        </authorList>
    </citation>
    <scope>NUCLEOTIDE SEQUENCE [LARGE SCALE GENOMIC DNA]</scope>
    <source>
        <strain evidence="5 6">Phaff 52-87</strain>
    </source>
</reference>
<comment type="caution">
    <text evidence="5">The sequence shown here is derived from an EMBL/GenBank/DDBJ whole genome shotgun (WGS) entry which is preliminary data.</text>
</comment>
<sequence>MVAPSLTSPSDLSPSDLAPPSPAPAAAELPMAFQQFALTSKVAVVTGGAQGLGFAMASSLCSAGLAGIAIIDINPLVGEPAACSLTKQFGTNAKFYRVDVTDELAMKSAFATINEELGGIDVVVCSAGVVDNYNAEDYPYAKFQRLMNINLGGSFLAAQSAFPYMKARGGGSIIFIGSMSGHIVNFPQPQIAYNASKAGVIHMMKSFAVEWAKYKIRCNSISPGYMHTGLIESFDQNWVNTWKSMTPMARMGEPHELQGVALWLASNASSFVTGTDVAVDGGYTAM</sequence>
<evidence type="ECO:0000256" key="3">
    <source>
        <dbReference type="ARBA" id="ARBA00023002"/>
    </source>
</evidence>
<dbReference type="PANTHER" id="PTHR43008">
    <property type="entry name" value="BENZIL REDUCTASE"/>
    <property type="match status" value="1"/>
</dbReference>
<dbReference type="Proteomes" id="UP001498771">
    <property type="component" value="Unassembled WGS sequence"/>
</dbReference>
<evidence type="ECO:0000256" key="4">
    <source>
        <dbReference type="SAM" id="MobiDB-lite"/>
    </source>
</evidence>
<dbReference type="SUPFAM" id="SSF51735">
    <property type="entry name" value="NAD(P)-binding Rossmann-fold domains"/>
    <property type="match status" value="1"/>
</dbReference>
<accession>A0ABR1F1J3</accession>
<dbReference type="InterPro" id="IPR036291">
    <property type="entry name" value="NAD(P)-bd_dom_sf"/>
</dbReference>
<evidence type="ECO:0000256" key="2">
    <source>
        <dbReference type="ARBA" id="ARBA00022857"/>
    </source>
</evidence>
<dbReference type="InterPro" id="IPR020904">
    <property type="entry name" value="Sc_DH/Rdtase_CS"/>
</dbReference>
<evidence type="ECO:0000313" key="5">
    <source>
        <dbReference type="EMBL" id="KAK7203710.1"/>
    </source>
</evidence>
<gene>
    <name evidence="5" type="ORF">BZA70DRAFT_281896</name>
</gene>
<proteinExistence type="inferred from homology"/>
<keyword evidence="6" id="KW-1185">Reference proteome</keyword>
<feature type="compositionally biased region" description="Low complexity" evidence="4">
    <location>
        <begin position="1"/>
        <end position="16"/>
    </location>
</feature>
<dbReference type="GeneID" id="90038692"/>
<protein>
    <submittedName>
        <fullName evidence="5">Uncharacterized protein</fullName>
    </submittedName>
</protein>
<organism evidence="5 6">
    <name type="scientific">Myxozyma melibiosi</name>
    <dbReference type="NCBI Taxonomy" id="54550"/>
    <lineage>
        <taxon>Eukaryota</taxon>
        <taxon>Fungi</taxon>
        <taxon>Dikarya</taxon>
        <taxon>Ascomycota</taxon>
        <taxon>Saccharomycotina</taxon>
        <taxon>Lipomycetes</taxon>
        <taxon>Lipomycetales</taxon>
        <taxon>Lipomycetaceae</taxon>
        <taxon>Myxozyma</taxon>
    </lineage>
</organism>
<dbReference type="PRINTS" id="PR00081">
    <property type="entry name" value="GDHRDH"/>
</dbReference>